<feature type="non-terminal residue" evidence="1">
    <location>
        <position position="1"/>
    </location>
</feature>
<comment type="caution">
    <text evidence="1">The sequence shown here is derived from an EMBL/GenBank/DDBJ whole genome shotgun (WGS) entry which is preliminary data.</text>
</comment>
<proteinExistence type="predicted"/>
<dbReference type="Proteomes" id="UP000676336">
    <property type="component" value="Unassembled WGS sequence"/>
</dbReference>
<reference evidence="1" key="1">
    <citation type="submission" date="2021-02" db="EMBL/GenBank/DDBJ databases">
        <authorList>
            <person name="Nowell W R."/>
        </authorList>
    </citation>
    <scope>NUCLEOTIDE SEQUENCE</scope>
</reference>
<gene>
    <name evidence="1" type="ORF">SMN809_LOCUS39228</name>
</gene>
<evidence type="ECO:0000313" key="2">
    <source>
        <dbReference type="Proteomes" id="UP000676336"/>
    </source>
</evidence>
<organism evidence="1 2">
    <name type="scientific">Rotaria magnacalcarata</name>
    <dbReference type="NCBI Taxonomy" id="392030"/>
    <lineage>
        <taxon>Eukaryota</taxon>
        <taxon>Metazoa</taxon>
        <taxon>Spiralia</taxon>
        <taxon>Gnathifera</taxon>
        <taxon>Rotifera</taxon>
        <taxon>Eurotatoria</taxon>
        <taxon>Bdelloidea</taxon>
        <taxon>Philodinida</taxon>
        <taxon>Philodinidae</taxon>
        <taxon>Rotaria</taxon>
    </lineage>
</organism>
<accession>A0A8S2Z8M2</accession>
<dbReference type="AlphaFoldDB" id="A0A8S2Z8M2"/>
<protein>
    <submittedName>
        <fullName evidence="1">Uncharacterized protein</fullName>
    </submittedName>
</protein>
<evidence type="ECO:0000313" key="1">
    <source>
        <dbReference type="EMBL" id="CAF4604843.1"/>
    </source>
</evidence>
<dbReference type="EMBL" id="CAJOBI010104729">
    <property type="protein sequence ID" value="CAF4604843.1"/>
    <property type="molecule type" value="Genomic_DNA"/>
</dbReference>
<name>A0A8S2Z8M2_9BILA</name>
<sequence>RGAITLTQFGWRISHKRDVPS</sequence>